<proteinExistence type="inferred from homology"/>
<dbReference type="RefSeq" id="WP_345215554.1">
    <property type="nucleotide sequence ID" value="NZ_BAABGN010000005.1"/>
</dbReference>
<evidence type="ECO:0000256" key="1">
    <source>
        <dbReference type="ARBA" id="ARBA00006479"/>
    </source>
</evidence>
<dbReference type="EMBL" id="BAABGN010000005">
    <property type="protein sequence ID" value="GAA4421363.1"/>
    <property type="molecule type" value="Genomic_DNA"/>
</dbReference>
<gene>
    <name evidence="2" type="ORF">GCM10023169_14230</name>
</gene>
<reference evidence="3" key="1">
    <citation type="journal article" date="2019" name="Int. J. Syst. Evol. Microbiol.">
        <title>The Global Catalogue of Microorganisms (GCM) 10K type strain sequencing project: providing services to taxonomists for standard genome sequencing and annotation.</title>
        <authorList>
            <consortium name="The Broad Institute Genomics Platform"/>
            <consortium name="The Broad Institute Genome Sequencing Center for Infectious Disease"/>
            <person name="Wu L."/>
            <person name="Ma J."/>
        </authorList>
    </citation>
    <scope>NUCLEOTIDE SEQUENCE [LARGE SCALE GENOMIC DNA]</scope>
    <source>
        <strain evidence="3">JCM 17810</strain>
    </source>
</reference>
<organism evidence="2 3">
    <name type="scientific">Georgenia halophila</name>
    <dbReference type="NCBI Taxonomy" id="620889"/>
    <lineage>
        <taxon>Bacteria</taxon>
        <taxon>Bacillati</taxon>
        <taxon>Actinomycetota</taxon>
        <taxon>Actinomycetes</taxon>
        <taxon>Micrococcales</taxon>
        <taxon>Bogoriellaceae</taxon>
        <taxon>Georgenia</taxon>
    </lineage>
</organism>
<dbReference type="Proteomes" id="UP001500622">
    <property type="component" value="Unassembled WGS sequence"/>
</dbReference>
<dbReference type="InterPro" id="IPR000600">
    <property type="entry name" value="ROK"/>
</dbReference>
<dbReference type="Gene3D" id="3.30.420.40">
    <property type="match status" value="2"/>
</dbReference>
<evidence type="ECO:0000313" key="3">
    <source>
        <dbReference type="Proteomes" id="UP001500622"/>
    </source>
</evidence>
<dbReference type="Pfam" id="PF00480">
    <property type="entry name" value="ROK"/>
    <property type="match status" value="1"/>
</dbReference>
<dbReference type="PANTHER" id="PTHR18964">
    <property type="entry name" value="ROK (REPRESSOR, ORF, KINASE) FAMILY"/>
    <property type="match status" value="1"/>
</dbReference>
<sequence>MAPHAVGVDIGGTTIKAGRVAPDGRLTETRQFPTPTDVTELLHRVRELVEDCGVEGDLVGLVTAGLTDEGTGRVMYSANLGWRDVPLRDLAAEALGRPIAFGHDVRGAALAESRWGVGMSDMLLVPVGTGVASALVLRGRVRGTGWAGEIGQVLVVDPDAGRDAGADSAGRTAARLPLEQVCSAAAIARRYAALVGEPDTTGGARHVIDRVREGDTSARWVVETATAALADALAAGVGLLGPVTIVLGGGLAEAGEDILRPLRAALDERLPAQARPRLDVAALGRWSGCLGAAALALTDTAEPTGGASS</sequence>
<dbReference type="CDD" id="cd23763">
    <property type="entry name" value="ASKHA_ATPase_ROK"/>
    <property type="match status" value="1"/>
</dbReference>
<dbReference type="PANTHER" id="PTHR18964:SF149">
    <property type="entry name" value="BIFUNCTIONAL UDP-N-ACETYLGLUCOSAMINE 2-EPIMERASE_N-ACETYLMANNOSAMINE KINASE"/>
    <property type="match status" value="1"/>
</dbReference>
<comment type="similarity">
    <text evidence="1">Belongs to the ROK (NagC/XylR) family.</text>
</comment>
<dbReference type="InterPro" id="IPR043129">
    <property type="entry name" value="ATPase_NBD"/>
</dbReference>
<dbReference type="SUPFAM" id="SSF53067">
    <property type="entry name" value="Actin-like ATPase domain"/>
    <property type="match status" value="1"/>
</dbReference>
<evidence type="ECO:0000313" key="2">
    <source>
        <dbReference type="EMBL" id="GAA4421363.1"/>
    </source>
</evidence>
<keyword evidence="3" id="KW-1185">Reference proteome</keyword>
<protein>
    <submittedName>
        <fullName evidence="2">ROK family protein</fullName>
    </submittedName>
</protein>
<comment type="caution">
    <text evidence="2">The sequence shown here is derived from an EMBL/GenBank/DDBJ whole genome shotgun (WGS) entry which is preliminary data.</text>
</comment>
<accession>A0ABP8L305</accession>
<name>A0ABP8L305_9MICO</name>